<reference evidence="4" key="1">
    <citation type="journal article" date="2020" name="Stud. Mycol.">
        <title>101 Dothideomycetes genomes: a test case for predicting lifestyles and emergence of pathogens.</title>
        <authorList>
            <person name="Haridas S."/>
            <person name="Albert R."/>
            <person name="Binder M."/>
            <person name="Bloem J."/>
            <person name="Labutti K."/>
            <person name="Salamov A."/>
            <person name="Andreopoulos B."/>
            <person name="Baker S."/>
            <person name="Barry K."/>
            <person name="Bills G."/>
            <person name="Bluhm B."/>
            <person name="Cannon C."/>
            <person name="Castanera R."/>
            <person name="Culley D."/>
            <person name="Daum C."/>
            <person name="Ezra D."/>
            <person name="Gonzalez J."/>
            <person name="Henrissat B."/>
            <person name="Kuo A."/>
            <person name="Liang C."/>
            <person name="Lipzen A."/>
            <person name="Lutzoni F."/>
            <person name="Magnuson J."/>
            <person name="Mondo S."/>
            <person name="Nolan M."/>
            <person name="Ohm R."/>
            <person name="Pangilinan J."/>
            <person name="Park H.-J."/>
            <person name="Ramirez L."/>
            <person name="Alfaro M."/>
            <person name="Sun H."/>
            <person name="Tritt A."/>
            <person name="Yoshinaga Y."/>
            <person name="Zwiers L.-H."/>
            <person name="Turgeon B."/>
            <person name="Goodwin S."/>
            <person name="Spatafora J."/>
            <person name="Crous P."/>
            <person name="Grigoriev I."/>
        </authorList>
    </citation>
    <scope>NUCLEOTIDE SEQUENCE</scope>
    <source>
        <strain evidence="4">Tuck. ex Michener</strain>
    </source>
</reference>
<sequence>MAPNTLASTWRSLWHTITSRDRHATPDSPFRTGQHVPLSQSRHATLTSVATNAVESTVNLNSSYAQEPDSATGFAQSSAPLSPPTPYSPGMRSSLSRQKTNDDAQSAEIQMSNFQDGLPPPPPVSHTWKRIDRWAEDNYEELFENICEGATQNDIIELEHELDCTLPQDVRDSIQIHDGQERGGRPTGLIFGCMLLDCEEVVQEWNNWRIVNEEFLAASRPNNYTEPQAPLKAFAGAESSSSPTTNAPQQGANAFWREQLLAKQDSQPPNAVQKAYAHPAWIPLARDWGGNNIAVDLAPGPTGKWGQVILMGRDYDCKYVISRSWASFLATLADDLSTDKWWVDEESKELKLREFKNQAVEPAYMDILRWRSDQKYGRKVPSGGSPPSKRKGPPPGGLHINANVAGGQAGGSPYSSPVSAGPDRGRSPSRFAPPGSAKNPSPRPHLSSPLARVTEESAAPLKLQTQSDAIRKNSATEKLVSVDTPRASGDFSKFAPLPNGKLAGGVEGLNKENISKTGATTTEKVPEEGAKTDGEEMKTVEI</sequence>
<feature type="domain" description="Knr4/Smi1-like" evidence="3">
    <location>
        <begin position="149"/>
        <end position="331"/>
    </location>
</feature>
<name>A0A6A6H242_VIRVR</name>
<keyword evidence="5" id="KW-1185">Reference proteome</keyword>
<dbReference type="Gene3D" id="3.40.1580.10">
    <property type="entry name" value="SMI1/KNR4-like"/>
    <property type="match status" value="1"/>
</dbReference>
<dbReference type="PIRSF" id="PIRSF017023">
    <property type="entry name" value="KNR4"/>
    <property type="match status" value="1"/>
</dbReference>
<dbReference type="PANTHER" id="PTHR47432">
    <property type="entry name" value="CELL WALL ASSEMBLY REGULATOR SMI1"/>
    <property type="match status" value="1"/>
</dbReference>
<dbReference type="OrthoDB" id="2305498at2759"/>
<dbReference type="SUPFAM" id="SSF160631">
    <property type="entry name" value="SMI1/KNR4-like"/>
    <property type="match status" value="1"/>
</dbReference>
<dbReference type="InterPro" id="IPR037883">
    <property type="entry name" value="Knr4/Smi1-like_sf"/>
</dbReference>
<dbReference type="SMART" id="SM00860">
    <property type="entry name" value="SMI1_KNR4"/>
    <property type="match status" value="1"/>
</dbReference>
<dbReference type="EMBL" id="ML991821">
    <property type="protein sequence ID" value="KAF2231908.1"/>
    <property type="molecule type" value="Genomic_DNA"/>
</dbReference>
<evidence type="ECO:0000256" key="1">
    <source>
        <dbReference type="ARBA" id="ARBA00005303"/>
    </source>
</evidence>
<dbReference type="InterPro" id="IPR018958">
    <property type="entry name" value="Knr4/Smi1-like_dom"/>
</dbReference>
<dbReference type="Pfam" id="PF09346">
    <property type="entry name" value="SMI1_KNR4"/>
    <property type="match status" value="1"/>
</dbReference>
<gene>
    <name evidence="4" type="ORF">EV356DRAFT_489422</name>
</gene>
<feature type="region of interest" description="Disordered" evidence="2">
    <location>
        <begin position="375"/>
        <end position="542"/>
    </location>
</feature>
<feature type="compositionally biased region" description="Basic and acidic residues" evidence="2">
    <location>
        <begin position="524"/>
        <end position="542"/>
    </location>
</feature>
<evidence type="ECO:0000259" key="3">
    <source>
        <dbReference type="SMART" id="SM00860"/>
    </source>
</evidence>
<feature type="region of interest" description="Disordered" evidence="2">
    <location>
        <begin position="63"/>
        <end position="105"/>
    </location>
</feature>
<dbReference type="GO" id="GO:0043332">
    <property type="term" value="C:mating projection tip"/>
    <property type="evidence" value="ECO:0007669"/>
    <property type="project" value="TreeGrafter"/>
</dbReference>
<accession>A0A6A6H242</accession>
<feature type="region of interest" description="Disordered" evidence="2">
    <location>
        <begin position="21"/>
        <end position="41"/>
    </location>
</feature>
<proteinExistence type="inferred from homology"/>
<evidence type="ECO:0000313" key="5">
    <source>
        <dbReference type="Proteomes" id="UP000800092"/>
    </source>
</evidence>
<protein>
    <submittedName>
        <fullName evidence="4">Cell wall assembly and cell proliferation coordinating protein</fullName>
    </submittedName>
</protein>
<dbReference type="PANTHER" id="PTHR47432:SF1">
    <property type="entry name" value="CELL WALL ASSEMBLY REGULATOR SMI1"/>
    <property type="match status" value="1"/>
</dbReference>
<dbReference type="AlphaFoldDB" id="A0A6A6H242"/>
<dbReference type="InterPro" id="IPR051873">
    <property type="entry name" value="KNR4/SMI1_regulator"/>
</dbReference>
<dbReference type="GO" id="GO:0070880">
    <property type="term" value="P:fungal-type cell wall beta-glucan biosynthetic process"/>
    <property type="evidence" value="ECO:0007669"/>
    <property type="project" value="TreeGrafter"/>
</dbReference>
<dbReference type="Proteomes" id="UP000800092">
    <property type="component" value="Unassembled WGS sequence"/>
</dbReference>
<evidence type="ECO:0000256" key="2">
    <source>
        <dbReference type="SAM" id="MobiDB-lite"/>
    </source>
</evidence>
<dbReference type="InterPro" id="IPR009203">
    <property type="entry name" value="Knr4/Smi1"/>
</dbReference>
<feature type="compositionally biased region" description="Polar residues" evidence="2">
    <location>
        <begin position="91"/>
        <end position="105"/>
    </location>
</feature>
<evidence type="ECO:0000313" key="4">
    <source>
        <dbReference type="EMBL" id="KAF2231908.1"/>
    </source>
</evidence>
<comment type="similarity">
    <text evidence="1">Belongs to the KNR4/SMI1 family.</text>
</comment>
<organism evidence="4 5">
    <name type="scientific">Viridothelium virens</name>
    <name type="common">Speckled blister lichen</name>
    <name type="synonym">Trypethelium virens</name>
    <dbReference type="NCBI Taxonomy" id="1048519"/>
    <lineage>
        <taxon>Eukaryota</taxon>
        <taxon>Fungi</taxon>
        <taxon>Dikarya</taxon>
        <taxon>Ascomycota</taxon>
        <taxon>Pezizomycotina</taxon>
        <taxon>Dothideomycetes</taxon>
        <taxon>Dothideomycetes incertae sedis</taxon>
        <taxon>Trypetheliales</taxon>
        <taxon>Trypetheliaceae</taxon>
        <taxon>Viridothelium</taxon>
    </lineage>
</organism>